<dbReference type="GeneID" id="85368684"/>
<evidence type="ECO:0008006" key="3">
    <source>
        <dbReference type="Google" id="ProtNLM"/>
    </source>
</evidence>
<dbReference type="EMBL" id="MOPA01000001">
    <property type="protein sequence ID" value="KAK1546526.1"/>
    <property type="molecule type" value="Genomic_DNA"/>
</dbReference>
<reference evidence="1 2" key="1">
    <citation type="submission" date="2016-10" db="EMBL/GenBank/DDBJ databases">
        <title>The genome sequence of Colletotrichum fioriniae PJ7.</title>
        <authorList>
            <person name="Baroncelli R."/>
        </authorList>
    </citation>
    <scope>NUCLEOTIDE SEQUENCE [LARGE SCALE GENOMIC DNA]</scope>
    <source>
        <strain evidence="1 2">IMI 384185</strain>
    </source>
</reference>
<dbReference type="Proteomes" id="UP001241169">
    <property type="component" value="Unassembled WGS sequence"/>
</dbReference>
<evidence type="ECO:0000313" key="1">
    <source>
        <dbReference type="EMBL" id="KAK1546526.1"/>
    </source>
</evidence>
<organism evidence="1 2">
    <name type="scientific">Colletotrichum paranaense</name>
    <dbReference type="NCBI Taxonomy" id="1914294"/>
    <lineage>
        <taxon>Eukaryota</taxon>
        <taxon>Fungi</taxon>
        <taxon>Dikarya</taxon>
        <taxon>Ascomycota</taxon>
        <taxon>Pezizomycotina</taxon>
        <taxon>Sordariomycetes</taxon>
        <taxon>Hypocreomycetidae</taxon>
        <taxon>Glomerellales</taxon>
        <taxon>Glomerellaceae</taxon>
        <taxon>Colletotrichum</taxon>
        <taxon>Colletotrichum acutatum species complex</taxon>
    </lineage>
</organism>
<proteinExistence type="predicted"/>
<accession>A0ABQ9T422</accession>
<keyword evidence="2" id="KW-1185">Reference proteome</keyword>
<sequence>MTRIQPTLLRYTCACRVSTLLTGLQFTRLSAAATGFRILYAPIRRGLQTCDASGWATRRSAGSNPGYEPPQSLLNFLHGLFTLVQMLLARGCLGRSRTPLVVSDQVTVMVGDIAEKPLSFHLLGVADIERHCTG</sequence>
<comment type="caution">
    <text evidence="1">The sequence shown here is derived from an EMBL/GenBank/DDBJ whole genome shotgun (WGS) entry which is preliminary data.</text>
</comment>
<gene>
    <name evidence="1" type="ORF">CPAR01_00493</name>
</gene>
<protein>
    <recommendedName>
        <fullName evidence="3">Secreted protein</fullName>
    </recommendedName>
</protein>
<evidence type="ECO:0000313" key="2">
    <source>
        <dbReference type="Proteomes" id="UP001241169"/>
    </source>
</evidence>
<dbReference type="RefSeq" id="XP_060355642.1">
    <property type="nucleotide sequence ID" value="XM_060484785.1"/>
</dbReference>
<name>A0ABQ9T422_9PEZI</name>